<reference evidence="12" key="1">
    <citation type="submission" date="2022-02" db="EMBL/GenBank/DDBJ databases">
        <authorList>
            <person name="Leng L."/>
        </authorList>
    </citation>
    <scope>NUCLEOTIDE SEQUENCE</scope>
    <source>
        <strain evidence="12">JI</strain>
    </source>
</reference>
<keyword evidence="4 9" id="KW-0227">DNA damage</keyword>
<comment type="similarity">
    <text evidence="9 10">Belongs to the RecF family.</text>
</comment>
<dbReference type="InterPro" id="IPR042174">
    <property type="entry name" value="RecF_2"/>
</dbReference>
<evidence type="ECO:0000256" key="3">
    <source>
        <dbReference type="ARBA" id="ARBA00022741"/>
    </source>
</evidence>
<dbReference type="PROSITE" id="PS00617">
    <property type="entry name" value="RECF_1"/>
    <property type="match status" value="1"/>
</dbReference>
<dbReference type="InterPro" id="IPR038729">
    <property type="entry name" value="Rad50/SbcC_AAA"/>
</dbReference>
<dbReference type="Pfam" id="PF13476">
    <property type="entry name" value="AAA_23"/>
    <property type="match status" value="1"/>
</dbReference>
<evidence type="ECO:0000313" key="12">
    <source>
        <dbReference type="EMBL" id="MDF9407746.1"/>
    </source>
</evidence>
<dbReference type="GO" id="GO:0005524">
    <property type="term" value="F:ATP binding"/>
    <property type="evidence" value="ECO:0007669"/>
    <property type="project" value="UniProtKB-UniRule"/>
</dbReference>
<dbReference type="GO" id="GO:0006260">
    <property type="term" value="P:DNA replication"/>
    <property type="evidence" value="ECO:0007669"/>
    <property type="project" value="UniProtKB-UniRule"/>
</dbReference>
<keyword evidence="13" id="KW-1185">Reference proteome</keyword>
<dbReference type="GO" id="GO:0016887">
    <property type="term" value="F:ATP hydrolysis activity"/>
    <property type="evidence" value="ECO:0007669"/>
    <property type="project" value="InterPro"/>
</dbReference>
<evidence type="ECO:0000313" key="13">
    <source>
        <dbReference type="Proteomes" id="UP001154312"/>
    </source>
</evidence>
<evidence type="ECO:0000256" key="8">
    <source>
        <dbReference type="ARBA" id="ARBA00023236"/>
    </source>
</evidence>
<dbReference type="PROSITE" id="PS00618">
    <property type="entry name" value="RECF_2"/>
    <property type="match status" value="1"/>
</dbReference>
<keyword evidence="5 9" id="KW-0067">ATP-binding</keyword>
<evidence type="ECO:0000256" key="7">
    <source>
        <dbReference type="ARBA" id="ARBA00023204"/>
    </source>
</evidence>
<keyword evidence="6 9" id="KW-0238">DNA-binding</keyword>
<evidence type="ECO:0000256" key="10">
    <source>
        <dbReference type="RuleBase" id="RU000578"/>
    </source>
</evidence>
<sequence>MRLQRLELTNFRNYLHGNIEPGFSLNVLNGDNAQGKTNILESIYLACTGKSFRTIKESEIINWQCDFSLISCLFESAGRELDLKILLTPGQKKIKVNGALARGYPLGWPGVVLFTPDDLVIVKGSPQERRRFLDLEIGPLNHQYGHYLIRYQRVLTQRNNLLREIRDKKCDSESLQTWNEQFCQYGSKIIFLRIALLKKVNPVIKNIYRELTGGVEEIGIRYLSSLRIDNITSEQEIINHFNVELSAVKNEEIARGQSLIGPHRDDLVFLINKKEAKVYGSQGQQRTIVLVLKLAQIQMWNNEIGEYPILLLDDVLFELDHARQNALFCKIKDNVQTFITSNIVKDIGTGHNLNKKLFIVREGKIIN</sequence>
<gene>
    <name evidence="9 12" type="primary">recF</name>
    <name evidence="12" type="ORF">L7E55_05130</name>
</gene>
<protein>
    <recommendedName>
        <fullName evidence="9 10">DNA replication and repair protein RecF</fullName>
    </recommendedName>
</protein>
<keyword evidence="3 9" id="KW-0547">Nucleotide-binding</keyword>
<organism evidence="12 13">
    <name type="scientific">Pelotomaculum isophthalicicum JI</name>
    <dbReference type="NCBI Taxonomy" id="947010"/>
    <lineage>
        <taxon>Bacteria</taxon>
        <taxon>Bacillati</taxon>
        <taxon>Bacillota</taxon>
        <taxon>Clostridia</taxon>
        <taxon>Eubacteriales</taxon>
        <taxon>Desulfotomaculaceae</taxon>
        <taxon>Pelotomaculum</taxon>
    </lineage>
</organism>
<dbReference type="GO" id="GO:0009432">
    <property type="term" value="P:SOS response"/>
    <property type="evidence" value="ECO:0007669"/>
    <property type="project" value="UniProtKB-UniRule"/>
</dbReference>
<dbReference type="GO" id="GO:0005737">
    <property type="term" value="C:cytoplasm"/>
    <property type="evidence" value="ECO:0007669"/>
    <property type="project" value="UniProtKB-SubCell"/>
</dbReference>
<dbReference type="EMBL" id="JAKOAV010000006">
    <property type="protein sequence ID" value="MDF9407746.1"/>
    <property type="molecule type" value="Genomic_DNA"/>
</dbReference>
<dbReference type="InterPro" id="IPR018078">
    <property type="entry name" value="DNA-binding_RecF_CS"/>
</dbReference>
<dbReference type="SUPFAM" id="SSF52540">
    <property type="entry name" value="P-loop containing nucleoside triphosphate hydrolases"/>
    <property type="match status" value="1"/>
</dbReference>
<keyword evidence="8 9" id="KW-0742">SOS response</keyword>
<dbReference type="Proteomes" id="UP001154312">
    <property type="component" value="Unassembled WGS sequence"/>
</dbReference>
<dbReference type="Gene3D" id="3.40.50.300">
    <property type="entry name" value="P-loop containing nucleotide triphosphate hydrolases"/>
    <property type="match status" value="1"/>
</dbReference>
<dbReference type="PANTHER" id="PTHR32182">
    <property type="entry name" value="DNA REPLICATION AND REPAIR PROTEIN RECF"/>
    <property type="match status" value="1"/>
</dbReference>
<comment type="subcellular location">
    <subcellularLocation>
        <location evidence="9 10">Cytoplasm</location>
    </subcellularLocation>
</comment>
<evidence type="ECO:0000256" key="6">
    <source>
        <dbReference type="ARBA" id="ARBA00023125"/>
    </source>
</evidence>
<dbReference type="NCBIfam" id="TIGR00611">
    <property type="entry name" value="recf"/>
    <property type="match status" value="1"/>
</dbReference>
<feature type="binding site" evidence="9">
    <location>
        <begin position="30"/>
        <end position="37"/>
    </location>
    <ligand>
        <name>ATP</name>
        <dbReference type="ChEBI" id="CHEBI:30616"/>
    </ligand>
</feature>
<dbReference type="Gene3D" id="1.20.1050.90">
    <property type="entry name" value="RecF/RecN/SMC, N-terminal domain"/>
    <property type="match status" value="1"/>
</dbReference>
<dbReference type="GO" id="GO:0000731">
    <property type="term" value="P:DNA synthesis involved in DNA repair"/>
    <property type="evidence" value="ECO:0007669"/>
    <property type="project" value="TreeGrafter"/>
</dbReference>
<dbReference type="HAMAP" id="MF_00365">
    <property type="entry name" value="RecF"/>
    <property type="match status" value="1"/>
</dbReference>
<dbReference type="AlphaFoldDB" id="A0A9X4H112"/>
<keyword evidence="2 9" id="KW-0235">DNA replication</keyword>
<evidence type="ECO:0000256" key="5">
    <source>
        <dbReference type="ARBA" id="ARBA00022840"/>
    </source>
</evidence>
<name>A0A9X4H112_9FIRM</name>
<dbReference type="RefSeq" id="WP_277442987.1">
    <property type="nucleotide sequence ID" value="NZ_JAKOAV010000006.1"/>
</dbReference>
<dbReference type="GO" id="GO:0006302">
    <property type="term" value="P:double-strand break repair"/>
    <property type="evidence" value="ECO:0007669"/>
    <property type="project" value="InterPro"/>
</dbReference>
<dbReference type="GO" id="GO:0003697">
    <property type="term" value="F:single-stranded DNA binding"/>
    <property type="evidence" value="ECO:0007669"/>
    <property type="project" value="UniProtKB-UniRule"/>
</dbReference>
<keyword evidence="7 9" id="KW-0234">DNA repair</keyword>
<dbReference type="InterPro" id="IPR027417">
    <property type="entry name" value="P-loop_NTPase"/>
</dbReference>
<evidence type="ECO:0000259" key="11">
    <source>
        <dbReference type="Pfam" id="PF13476"/>
    </source>
</evidence>
<evidence type="ECO:0000256" key="9">
    <source>
        <dbReference type="HAMAP-Rule" id="MF_00365"/>
    </source>
</evidence>
<evidence type="ECO:0000256" key="1">
    <source>
        <dbReference type="ARBA" id="ARBA00022490"/>
    </source>
</evidence>
<keyword evidence="1 9" id="KW-0963">Cytoplasm</keyword>
<evidence type="ECO:0000256" key="2">
    <source>
        <dbReference type="ARBA" id="ARBA00022705"/>
    </source>
</evidence>
<proteinExistence type="inferred from homology"/>
<evidence type="ECO:0000256" key="4">
    <source>
        <dbReference type="ARBA" id="ARBA00022763"/>
    </source>
</evidence>
<dbReference type="InterPro" id="IPR001238">
    <property type="entry name" value="DNA-binding_RecF"/>
</dbReference>
<comment type="function">
    <text evidence="9 10">The RecF protein is involved in DNA metabolism; it is required for DNA replication and normal SOS inducibility. RecF binds preferentially to single-stranded, linear DNA. It also seems to bind ATP.</text>
</comment>
<feature type="domain" description="Rad50/SbcC-type AAA" evidence="11">
    <location>
        <begin position="5"/>
        <end position="68"/>
    </location>
</feature>
<comment type="caution">
    <text evidence="12">The sequence shown here is derived from an EMBL/GenBank/DDBJ whole genome shotgun (WGS) entry which is preliminary data.</text>
</comment>
<dbReference type="PANTHER" id="PTHR32182:SF0">
    <property type="entry name" value="DNA REPLICATION AND REPAIR PROTEIN RECF"/>
    <property type="match status" value="1"/>
</dbReference>
<accession>A0A9X4H112</accession>